<protein>
    <submittedName>
        <fullName evidence="2">Uncharacterized protein</fullName>
    </submittedName>
</protein>
<feature type="region of interest" description="Disordered" evidence="1">
    <location>
        <begin position="1"/>
        <end position="22"/>
    </location>
</feature>
<gene>
    <name evidence="2" type="ORF">g.672</name>
</gene>
<sequence length="200" mass="21977">PVIEKKGLRSKRDQLTSTKLFQGTDLRSPTEVKKVLKEQQANKHKNLSSKSIPTGTVVKSSTTLYSNRKSYKRPKEEKSVKVSVAVSSKGKELLKTSSFTTNKNSKVLGSDAKQQELPKSTPTSSSKKSSSDKIRPSSRTGSDKRISSRSTSRETVSSLHSTKQLKTTSGKISLTSLVSVDDDSKIKKVESTTELSERKK</sequence>
<reference evidence="2" key="1">
    <citation type="submission" date="2015-12" db="EMBL/GenBank/DDBJ databases">
        <title>De novo transcriptome assembly of four potential Pierce s Disease insect vectors from Arizona vineyards.</title>
        <authorList>
            <person name="Tassone E.E."/>
        </authorList>
    </citation>
    <scope>NUCLEOTIDE SEQUENCE</scope>
</reference>
<feature type="non-terminal residue" evidence="2">
    <location>
        <position position="1"/>
    </location>
</feature>
<feature type="compositionally biased region" description="Polar residues" evidence="1">
    <location>
        <begin position="159"/>
        <end position="172"/>
    </location>
</feature>
<feature type="non-terminal residue" evidence="2">
    <location>
        <position position="200"/>
    </location>
</feature>
<dbReference type="AlphaFoldDB" id="A0A1B6ECZ5"/>
<dbReference type="EMBL" id="GEDC01001531">
    <property type="protein sequence ID" value="JAS35767.1"/>
    <property type="molecule type" value="Transcribed_RNA"/>
</dbReference>
<feature type="compositionally biased region" description="Polar residues" evidence="1">
    <location>
        <begin position="48"/>
        <end position="68"/>
    </location>
</feature>
<feature type="compositionally biased region" description="Polar residues" evidence="1">
    <location>
        <begin position="95"/>
        <end position="107"/>
    </location>
</feature>
<proteinExistence type="predicted"/>
<feature type="compositionally biased region" description="Low complexity" evidence="1">
    <location>
        <begin position="118"/>
        <end position="128"/>
    </location>
</feature>
<feature type="compositionally biased region" description="Low complexity" evidence="1">
    <location>
        <begin position="148"/>
        <end position="158"/>
    </location>
</feature>
<evidence type="ECO:0000313" key="2">
    <source>
        <dbReference type="EMBL" id="JAS35767.1"/>
    </source>
</evidence>
<feature type="compositionally biased region" description="Basic and acidic residues" evidence="1">
    <location>
        <begin position="129"/>
        <end position="146"/>
    </location>
</feature>
<feature type="region of interest" description="Disordered" evidence="1">
    <location>
        <begin position="36"/>
        <end position="173"/>
    </location>
</feature>
<accession>A0A1B6ECZ5</accession>
<evidence type="ECO:0000256" key="1">
    <source>
        <dbReference type="SAM" id="MobiDB-lite"/>
    </source>
</evidence>
<feature type="compositionally biased region" description="Basic and acidic residues" evidence="1">
    <location>
        <begin position="1"/>
        <end position="14"/>
    </location>
</feature>
<name>A0A1B6ECZ5_9HEMI</name>
<organism evidence="2">
    <name type="scientific">Clastoptera arizonana</name>
    <name type="common">Arizona spittle bug</name>
    <dbReference type="NCBI Taxonomy" id="38151"/>
    <lineage>
        <taxon>Eukaryota</taxon>
        <taxon>Metazoa</taxon>
        <taxon>Ecdysozoa</taxon>
        <taxon>Arthropoda</taxon>
        <taxon>Hexapoda</taxon>
        <taxon>Insecta</taxon>
        <taxon>Pterygota</taxon>
        <taxon>Neoptera</taxon>
        <taxon>Paraneoptera</taxon>
        <taxon>Hemiptera</taxon>
        <taxon>Auchenorrhyncha</taxon>
        <taxon>Cercopoidea</taxon>
        <taxon>Clastopteridae</taxon>
        <taxon>Clastoptera</taxon>
    </lineage>
</organism>